<feature type="region of interest" description="Disordered" evidence="7">
    <location>
        <begin position="2346"/>
        <end position="2365"/>
    </location>
</feature>
<evidence type="ECO:0000256" key="1">
    <source>
        <dbReference type="ARBA" id="ARBA00022741"/>
    </source>
</evidence>
<dbReference type="InterPro" id="IPR008984">
    <property type="entry name" value="SMAD_FHA_dom_sf"/>
</dbReference>
<dbReference type="FunFam" id="3.40.850.10:FF:000021">
    <property type="entry name" value="kinesin-like protein KIF16B isoform X1"/>
    <property type="match status" value="1"/>
</dbReference>
<feature type="compositionally biased region" description="Polar residues" evidence="7">
    <location>
        <begin position="1508"/>
        <end position="1521"/>
    </location>
</feature>
<dbReference type="GO" id="GO:0003777">
    <property type="term" value="F:microtubule motor activity"/>
    <property type="evidence" value="ECO:0007669"/>
    <property type="project" value="InterPro"/>
</dbReference>
<protein>
    <submittedName>
        <fullName evidence="10">StAR-related lipid transfer protein 9</fullName>
    </submittedName>
</protein>
<dbReference type="GO" id="GO:0008017">
    <property type="term" value="F:microtubule binding"/>
    <property type="evidence" value="ECO:0007669"/>
    <property type="project" value="InterPro"/>
</dbReference>
<keyword evidence="3 6" id="KW-0175">Coiled coil</keyword>
<dbReference type="PANTHER" id="PTHR47117:SF1">
    <property type="entry name" value="STAR-RELATED LIPID TRANSFER PROTEIN 9"/>
    <property type="match status" value="1"/>
</dbReference>
<dbReference type="Gene3D" id="3.30.530.20">
    <property type="match status" value="1"/>
</dbReference>
<feature type="region of interest" description="Disordered" evidence="7">
    <location>
        <begin position="2385"/>
        <end position="2428"/>
    </location>
</feature>
<feature type="domain" description="Kinesin motor" evidence="8">
    <location>
        <begin position="351"/>
        <end position="710"/>
    </location>
</feature>
<evidence type="ECO:0000259" key="9">
    <source>
        <dbReference type="PROSITE" id="PS50848"/>
    </source>
</evidence>
<feature type="region of interest" description="Disordered" evidence="7">
    <location>
        <begin position="1911"/>
        <end position="1960"/>
    </location>
</feature>
<feature type="region of interest" description="Disordered" evidence="7">
    <location>
        <begin position="1730"/>
        <end position="1775"/>
    </location>
</feature>
<feature type="region of interest" description="Disordered" evidence="7">
    <location>
        <begin position="1833"/>
        <end position="1886"/>
    </location>
</feature>
<evidence type="ECO:0000256" key="6">
    <source>
        <dbReference type="SAM" id="Coils"/>
    </source>
</evidence>
<feature type="compositionally biased region" description="Low complexity" evidence="7">
    <location>
        <begin position="1744"/>
        <end position="1755"/>
    </location>
</feature>
<dbReference type="Gene3D" id="3.40.850.10">
    <property type="entry name" value="Kinesin motor domain"/>
    <property type="match status" value="1"/>
</dbReference>
<dbReference type="GO" id="GO:0008289">
    <property type="term" value="F:lipid binding"/>
    <property type="evidence" value="ECO:0007669"/>
    <property type="project" value="InterPro"/>
</dbReference>
<feature type="compositionally biased region" description="Basic and acidic residues" evidence="7">
    <location>
        <begin position="2414"/>
        <end position="2428"/>
    </location>
</feature>
<dbReference type="InterPro" id="IPR036961">
    <property type="entry name" value="Kinesin_motor_dom_sf"/>
</dbReference>
<feature type="compositionally biased region" description="Polar residues" evidence="7">
    <location>
        <begin position="1847"/>
        <end position="1856"/>
    </location>
</feature>
<feature type="region of interest" description="Disordered" evidence="7">
    <location>
        <begin position="1481"/>
        <end position="1562"/>
    </location>
</feature>
<feature type="compositionally biased region" description="Basic and acidic residues" evidence="7">
    <location>
        <begin position="2047"/>
        <end position="2057"/>
    </location>
</feature>
<feature type="region of interest" description="Disordered" evidence="7">
    <location>
        <begin position="1098"/>
        <end position="1121"/>
    </location>
</feature>
<dbReference type="InterPro" id="IPR019821">
    <property type="entry name" value="Kinesin_motor_CS"/>
</dbReference>
<dbReference type="SUPFAM" id="SSF52540">
    <property type="entry name" value="P-loop containing nucleoside triphosphate hydrolases"/>
    <property type="match status" value="1"/>
</dbReference>
<feature type="compositionally biased region" description="Basic and acidic residues" evidence="7">
    <location>
        <begin position="1643"/>
        <end position="1662"/>
    </location>
</feature>
<feature type="non-terminal residue" evidence="10">
    <location>
        <position position="1"/>
    </location>
</feature>
<feature type="compositionally biased region" description="Polar residues" evidence="7">
    <location>
        <begin position="1981"/>
        <end position="1990"/>
    </location>
</feature>
<feature type="compositionally biased region" description="Polar residues" evidence="7">
    <location>
        <begin position="2004"/>
        <end position="2020"/>
    </location>
</feature>
<feature type="compositionally biased region" description="Polar residues" evidence="7">
    <location>
        <begin position="1355"/>
        <end position="1371"/>
    </location>
</feature>
<evidence type="ECO:0000256" key="7">
    <source>
        <dbReference type="SAM" id="MobiDB-lite"/>
    </source>
</evidence>
<feature type="compositionally biased region" description="Polar residues" evidence="7">
    <location>
        <begin position="1730"/>
        <end position="1743"/>
    </location>
</feature>
<feature type="binding site" evidence="5">
    <location>
        <begin position="429"/>
        <end position="436"/>
    </location>
    <ligand>
        <name>ATP</name>
        <dbReference type="ChEBI" id="CHEBI:30616"/>
    </ligand>
</feature>
<keyword evidence="1 5" id="KW-0547">Nucleotide-binding</keyword>
<dbReference type="PROSITE" id="PS50067">
    <property type="entry name" value="KINESIN_MOTOR_2"/>
    <property type="match status" value="1"/>
</dbReference>
<feature type="region of interest" description="Disordered" evidence="7">
    <location>
        <begin position="1189"/>
        <end position="1216"/>
    </location>
</feature>
<feature type="region of interest" description="Disordered" evidence="7">
    <location>
        <begin position="1599"/>
        <end position="1681"/>
    </location>
</feature>
<accession>A0A834FFB4</accession>
<dbReference type="Gene3D" id="2.60.200.20">
    <property type="match status" value="1"/>
</dbReference>
<dbReference type="Pfam" id="PF01852">
    <property type="entry name" value="START"/>
    <property type="match status" value="1"/>
</dbReference>
<reference evidence="10" key="1">
    <citation type="journal article" name="BMC Genomics">
        <title>Long-read sequencing and de novo genome assembly of marine medaka (Oryzias melastigma).</title>
        <authorList>
            <person name="Liang P."/>
            <person name="Saqib H.S.A."/>
            <person name="Ni X."/>
            <person name="Shen Y."/>
        </authorList>
    </citation>
    <scope>NUCLEOTIDE SEQUENCE</scope>
    <source>
        <strain evidence="10">Bigg-433</strain>
    </source>
</reference>
<feature type="compositionally biased region" description="Polar residues" evidence="7">
    <location>
        <begin position="2170"/>
        <end position="2188"/>
    </location>
</feature>
<feature type="region of interest" description="Disordered" evidence="7">
    <location>
        <begin position="1981"/>
        <end position="2057"/>
    </location>
</feature>
<evidence type="ECO:0000256" key="4">
    <source>
        <dbReference type="ARBA" id="ARBA00023175"/>
    </source>
</evidence>
<feature type="compositionally biased region" description="Polar residues" evidence="7">
    <location>
        <begin position="1481"/>
        <end position="1491"/>
    </location>
</feature>
<evidence type="ECO:0000256" key="5">
    <source>
        <dbReference type="PROSITE-ProRule" id="PRU00283"/>
    </source>
</evidence>
<sequence length="2808" mass="311794">VLRTSESITKRLAAEKACSWLSANITVLIRREWKIRFDRVMKALGSPDSVNVNGAEVDPIAQDRLVGPKKKPGSERAMTCPPGCDHSAALPSDVLIEMKELLSIAVGPRTEAELPAGSQIKALLHRARDTLACRKFQTAVSEQMLLNSTVLLACKLVTGELPVLIVSSGSDTVESEVLLPDLLEQLAELWEMNFLCPDAFHQLFAPLTVTAVLTAADSQATNYLFLVRRLVDKGLLSEEAVISHWSKLTDMTWPVELIKNFQLQSQRMQLSPPAAEMLKSIDRLQACFESSGSTRYVRRGKASLPSDYFNWRVNFQSWQMSKLQFGFDRSTQGKYFTGMRNRESLDGGRLAVQVDDKFVKIRNLKLDGRTEGAVDSREKLLEFCFDYCYWSVDPAEPHYASQEEVFQDLGVSVLSGASEGYNVCLFAYGQTGSGKTYTMMGTPDSTGLTPRICQGLFHGEEAFLDSQNSSRVEISFLEIYNERVRDLLRGGEQKNRPSLRVREHPEKGPYVQDLSQHVVSDCKQAMELLEEGIANRITAATHNHDASSRSHAIFTIQYTQAILENNLPSETVSKINLVDLAGSERADPNYSRDRLTEGSNINKSLVTLGIVISALAQNSQMSSSCQSINSVASEGDGSMVGSHSSSLSGGGGGGRRHCFIPYRDSVLTWLLKDSLGGNSKTIMVATVSPSVNCYNETLSTLRYAAHAKNIVNKPRVNEDPNVRLIRELREEIDRLKSMLLSFEMRNLSPSLSDERDGSLSEIVLQNELKVEQLTKDWSESWRDKKELLEQYSVDINRDRAGFLISSLQPHLVALDGDVLSTRVVFYHLKEGVTYIGHQDQIEEPQLVLQGGASCEIENHGGVVTLRPLAGCVCLLNDREVTEPCRLAQGTVITLGGVHKFPFNHPAEAAVLRERRRVSEGVWPLNQDDRELEPEQQEVAGLTLTEEAAVRRRVEEQKRFVESLREDIQAEQRRVERELERDQAHLRQQHSEIQQWIVEEKHRLSTAGKITTQESGVQADLLPAPLLEKLRTHVFTDQEAEENRPLVTRARKRAVQDELLKHHALCRAQSRIHRKRLQYQLKKIANKQHLLKAKRELQQLERKLPPGPDLESPSKLREESLSLEDTRFQPICCPASTRRTHLSSGRCRPCSSENVRQAPKDEPQCPRKPLLPNQDLFLKTRLRQNPAVGPAALQVNKENEQRSSTPRPGSETSCLGNLKSSDHVGNIRLGSVRRPFCPSVGENTALSAAFRRFPTCAKVGQIPKPLGRFTNKLHGRQRSLKEAKASLKAAVSCDELDQESLCESIRRWHSTEALTNQTSGCKQEDRESDCESLFSLDSLSSAHAAALAEQLRQEDSNLSETESEMSTDSLTVETRGKRATKCDRTVVPTYFLVEDSVLSSRITEREEFWMQQLLPSQKRQTITGKNPQRPFKAGFRGKDVVHKLTEDFRNMQPISTSSSEAGNIRTAPDLLMGAAEISQTEVIPAGNSSGNMKISEIGSRRHSSSSISTNVTVQKQAASDSDLNLKVPGAPERSSSASPCVVDFSSSSENHSEETDRSLETPDFQGEMLSDAEDEPFPLEETKTAEPPATQGMEVVKPACKNSRKRNKEQQDAFKGSRKIQKRSNSGELVTFSNTGGFSLKNKRHDDRNDSCDAMRGRSDTHGSLHNMDPAEEGAKDLDSVPVSDSMIESKDCVFGDELKHRISKRSYQLMWNYINSKAKRCLCSGNSATDRGSLTSTPSCTSGKTAAPTTIAAKTQHSEALPISPESPFNSHLSTYATNKGLSSTLSSVEDYREKARSGFPGSAVNSSSGRGAPLDTSCQVDEIMFVYSSEPESKAIQTPGGRTCEHSTQTNVCDGSSSRRKDRHKRSSTDGPSFHKSKVKESPTWASMESMSAHLSKLIDSTSDLLGDVQGLRSGDARKSCSSRSNTSSFSEAPDGSTRDGSTQTEESRDCKAHERRGRFESHEINVTVKVIGSEVISASQNQNGQSKAGTGEKIQSMPDLRSSVSAAAQTGPSRSFSGNEGAGCLRHSRSASSGASKHRTSAAPESKKNTEEKRLLTNHLRVFSKKQTMYTDRASSPILTVVTRTASDLQGKQPKYRNLRAELPFHSVSHDSLQSKQDSLGFDESETVRYPSHKDLEECSSKFLPSLDHYIDYRKSHVTYRDSHRSSLKQGVNPTTSCMNSVQNPVSPTLSLQKQEASNITDMCFDPSPFIPSHDDDTESLTPSECNTEALVNIEPTVLDRPRLPEDLPIHNKFTNWSGVRLPPKQATNDHRGSSDWVETVNVEAGRRSNSRETEIMKLRREREQVMAKVNLSMTSTPLTVELTEAKLHYGLGETDTLLKMLSPRAKHDPTPQAPTKQQLYDRHRRSIEGLRQQREERLQTFRRARSLSPSKHQGCSPEAVSLTARPNPRTDSGRLSDPSKPEGRYPTDIELLLREYGRAREEARTEIARAREAAEGEDGDGEEEDPAESFFQGNEAGRLQASNQNQQQYFVHRIQSESVVWTNVGVPQRQRRAATTLQDGSATRKGIEDEELMKTRPSVCGPQSVKTRRSWLSSQDLQPSVGDFEPLMTSSPSPPPINAQSSSHNLFTAYQDITCQLLSQALTEVRLASSGDLSNLVMGKAAGGWRYQGEERAVQAFYKPSSSPSVHSFLGAGDLDRTLDSLWSVICQMSKSHLYNPSVRSVWTRPLDDSTQLVYILTDPSACHLSQPRDFCCVSTESKQGGLCVLAMRSVFDESLPRPSVDAIRGEMMPSCWLLQPVRRNGKEATRVIYLLQLDLGSPSFPRRLLSSVARRQAAVIADLDVFLS</sequence>
<feature type="region of interest" description="Disordered" evidence="7">
    <location>
        <begin position="1137"/>
        <end position="1169"/>
    </location>
</feature>
<dbReference type="SUPFAM" id="SSF49879">
    <property type="entry name" value="SMAD/FHA domain"/>
    <property type="match status" value="1"/>
</dbReference>
<dbReference type="SUPFAM" id="SSF55961">
    <property type="entry name" value="Bet v1-like"/>
    <property type="match status" value="1"/>
</dbReference>
<evidence type="ECO:0000256" key="2">
    <source>
        <dbReference type="ARBA" id="ARBA00022840"/>
    </source>
</evidence>
<evidence type="ECO:0000259" key="8">
    <source>
        <dbReference type="PROSITE" id="PS50067"/>
    </source>
</evidence>
<keyword evidence="2 5" id="KW-0067">ATP-binding</keyword>
<dbReference type="PROSITE" id="PS00411">
    <property type="entry name" value="KINESIN_MOTOR_1"/>
    <property type="match status" value="1"/>
</dbReference>
<dbReference type="GO" id="GO:0007018">
    <property type="term" value="P:microtubule-based movement"/>
    <property type="evidence" value="ECO:0007669"/>
    <property type="project" value="InterPro"/>
</dbReference>
<feature type="compositionally biased region" description="Basic and acidic residues" evidence="7">
    <location>
        <begin position="1549"/>
        <end position="1559"/>
    </location>
</feature>
<feature type="compositionally biased region" description="Basic and acidic residues" evidence="7">
    <location>
        <begin position="1947"/>
        <end position="1960"/>
    </location>
</feature>
<feature type="compositionally biased region" description="Low complexity" evidence="7">
    <location>
        <begin position="1921"/>
        <end position="1932"/>
    </location>
</feature>
<feature type="compositionally biased region" description="Polar residues" evidence="7">
    <location>
        <begin position="1622"/>
        <end position="1636"/>
    </location>
</feature>
<dbReference type="PROSITE" id="PS50848">
    <property type="entry name" value="START"/>
    <property type="match status" value="1"/>
</dbReference>
<dbReference type="PRINTS" id="PR00380">
    <property type="entry name" value="KINESINHEAVY"/>
</dbReference>
<evidence type="ECO:0000313" key="11">
    <source>
        <dbReference type="Proteomes" id="UP000646548"/>
    </source>
</evidence>
<feature type="coiled-coil region" evidence="6">
    <location>
        <begin position="950"/>
        <end position="984"/>
    </location>
</feature>
<feature type="compositionally biased region" description="Polar residues" evidence="7">
    <location>
        <begin position="1532"/>
        <end position="1548"/>
    </location>
</feature>
<feature type="compositionally biased region" description="Basic and acidic residues" evidence="7">
    <location>
        <begin position="1111"/>
        <end position="1121"/>
    </location>
</feature>
<dbReference type="EMBL" id="WKFB01000183">
    <property type="protein sequence ID" value="KAF6732749.1"/>
    <property type="molecule type" value="Genomic_DNA"/>
</dbReference>
<dbReference type="InterPro" id="IPR023393">
    <property type="entry name" value="START-like_dom_sf"/>
</dbReference>
<feature type="region of interest" description="Disordered" evidence="7">
    <location>
        <begin position="2166"/>
        <end position="2188"/>
    </location>
</feature>
<keyword evidence="4 5" id="KW-0505">Motor protein</keyword>
<comment type="caution">
    <text evidence="10">The sequence shown here is derived from an EMBL/GenBank/DDBJ whole genome shotgun (WGS) entry which is preliminary data.</text>
</comment>
<feature type="domain" description="START" evidence="9">
    <location>
        <begin position="2657"/>
        <end position="2791"/>
    </location>
</feature>
<comment type="similarity">
    <text evidence="5">Belongs to the TRAFAC class myosin-kinesin ATPase superfamily. Kinesin family.</text>
</comment>
<evidence type="ECO:0000256" key="3">
    <source>
        <dbReference type="ARBA" id="ARBA00023054"/>
    </source>
</evidence>
<dbReference type="PANTHER" id="PTHR47117">
    <property type="entry name" value="STAR-RELATED LIPID TRANSFER PROTEIN 9"/>
    <property type="match status" value="1"/>
</dbReference>
<dbReference type="GO" id="GO:0005524">
    <property type="term" value="F:ATP binding"/>
    <property type="evidence" value="ECO:0007669"/>
    <property type="project" value="UniProtKB-UniRule"/>
</dbReference>
<feature type="compositionally biased region" description="Polar residues" evidence="7">
    <location>
        <begin position="1201"/>
        <end position="1216"/>
    </location>
</feature>
<dbReference type="InterPro" id="IPR002913">
    <property type="entry name" value="START_lipid-bd_dom"/>
</dbReference>
<gene>
    <name evidence="10" type="ORF">FQA47_008357</name>
</gene>
<organism evidence="10 11">
    <name type="scientific">Oryzias melastigma</name>
    <name type="common">Marine medaka</name>
    <dbReference type="NCBI Taxonomy" id="30732"/>
    <lineage>
        <taxon>Eukaryota</taxon>
        <taxon>Metazoa</taxon>
        <taxon>Chordata</taxon>
        <taxon>Craniata</taxon>
        <taxon>Vertebrata</taxon>
        <taxon>Euteleostomi</taxon>
        <taxon>Actinopterygii</taxon>
        <taxon>Neopterygii</taxon>
        <taxon>Teleostei</taxon>
        <taxon>Neoteleostei</taxon>
        <taxon>Acanthomorphata</taxon>
        <taxon>Ovalentaria</taxon>
        <taxon>Atherinomorphae</taxon>
        <taxon>Beloniformes</taxon>
        <taxon>Adrianichthyidae</taxon>
        <taxon>Oryziinae</taxon>
        <taxon>Oryzias</taxon>
    </lineage>
</organism>
<proteinExistence type="inferred from homology"/>
<feature type="region of interest" description="Disordered" evidence="7">
    <location>
        <begin position="1351"/>
        <end position="1373"/>
    </location>
</feature>
<dbReference type="Proteomes" id="UP000646548">
    <property type="component" value="Unassembled WGS sequence"/>
</dbReference>
<evidence type="ECO:0000313" key="10">
    <source>
        <dbReference type="EMBL" id="KAF6732749.1"/>
    </source>
</evidence>
<dbReference type="InterPro" id="IPR027417">
    <property type="entry name" value="P-loop_NTPase"/>
</dbReference>
<dbReference type="InterPro" id="IPR001752">
    <property type="entry name" value="Kinesin_motor_dom"/>
</dbReference>
<dbReference type="Pfam" id="PF00225">
    <property type="entry name" value="Kinesin"/>
    <property type="match status" value="1"/>
</dbReference>
<name>A0A834FFB4_ORYME</name>
<dbReference type="SMART" id="SM00129">
    <property type="entry name" value="KISc"/>
    <property type="match status" value="1"/>
</dbReference>